<name>A0A4Z2GXQ7_9TELE</name>
<dbReference type="Proteomes" id="UP000314294">
    <property type="component" value="Unassembled WGS sequence"/>
</dbReference>
<accession>A0A4Z2GXQ7</accession>
<feature type="region of interest" description="Disordered" evidence="1">
    <location>
        <begin position="149"/>
        <end position="171"/>
    </location>
</feature>
<evidence type="ECO:0000313" key="3">
    <source>
        <dbReference type="Proteomes" id="UP000314294"/>
    </source>
</evidence>
<sequence length="206" mass="21975">MGSEKEGYLFPAPDTVVMMTSSIRQADPALELLRCTESYYSFEPSGNYRCRVLNISPPPPILLKELLRDLGGVEGQPQTLDINLGDDVFEHFLQRQAAGRPVSCSGRNGILQDGSTEGASRFSLGFKSSLLPSGDSNMGVFPLLHPAAPPSAHPAPGPATAPPPGATAPSPMAEAAEAPVVVFFLWLRVDLLATASLMLKRTLWTS</sequence>
<protein>
    <submittedName>
        <fullName evidence="2">Uncharacterized protein</fullName>
    </submittedName>
</protein>
<organism evidence="2 3">
    <name type="scientific">Liparis tanakae</name>
    <name type="common">Tanaka's snailfish</name>
    <dbReference type="NCBI Taxonomy" id="230148"/>
    <lineage>
        <taxon>Eukaryota</taxon>
        <taxon>Metazoa</taxon>
        <taxon>Chordata</taxon>
        <taxon>Craniata</taxon>
        <taxon>Vertebrata</taxon>
        <taxon>Euteleostomi</taxon>
        <taxon>Actinopterygii</taxon>
        <taxon>Neopterygii</taxon>
        <taxon>Teleostei</taxon>
        <taxon>Neoteleostei</taxon>
        <taxon>Acanthomorphata</taxon>
        <taxon>Eupercaria</taxon>
        <taxon>Perciformes</taxon>
        <taxon>Cottioidei</taxon>
        <taxon>Cottales</taxon>
        <taxon>Liparidae</taxon>
        <taxon>Liparis</taxon>
    </lineage>
</organism>
<feature type="compositionally biased region" description="Pro residues" evidence="1">
    <location>
        <begin position="149"/>
        <end position="166"/>
    </location>
</feature>
<reference evidence="2 3" key="1">
    <citation type="submission" date="2019-03" db="EMBL/GenBank/DDBJ databases">
        <title>First draft genome of Liparis tanakae, snailfish: a comprehensive survey of snailfish specific genes.</title>
        <authorList>
            <person name="Kim W."/>
            <person name="Song I."/>
            <person name="Jeong J.-H."/>
            <person name="Kim D."/>
            <person name="Kim S."/>
            <person name="Ryu S."/>
            <person name="Song J.Y."/>
            <person name="Lee S.K."/>
        </authorList>
    </citation>
    <scope>NUCLEOTIDE SEQUENCE [LARGE SCALE GENOMIC DNA]</scope>
    <source>
        <tissue evidence="2">Muscle</tissue>
    </source>
</reference>
<keyword evidence="3" id="KW-1185">Reference proteome</keyword>
<evidence type="ECO:0000313" key="2">
    <source>
        <dbReference type="EMBL" id="TNN58091.1"/>
    </source>
</evidence>
<comment type="caution">
    <text evidence="2">The sequence shown here is derived from an EMBL/GenBank/DDBJ whole genome shotgun (WGS) entry which is preliminary data.</text>
</comment>
<evidence type="ECO:0000256" key="1">
    <source>
        <dbReference type="SAM" id="MobiDB-lite"/>
    </source>
</evidence>
<proteinExistence type="predicted"/>
<dbReference type="AlphaFoldDB" id="A0A4Z2GXQ7"/>
<dbReference type="EMBL" id="SRLO01000389">
    <property type="protein sequence ID" value="TNN58091.1"/>
    <property type="molecule type" value="Genomic_DNA"/>
</dbReference>
<gene>
    <name evidence="2" type="ORF">EYF80_031690</name>
</gene>